<dbReference type="EMBL" id="KV931859">
    <property type="protein sequence ID" value="PIO30937.1"/>
    <property type="molecule type" value="Genomic_DNA"/>
</dbReference>
<gene>
    <name evidence="3" type="ORF">AB205_0060670</name>
</gene>
<dbReference type="AlphaFoldDB" id="A0A2G9RSS6"/>
<feature type="signal peptide" evidence="1">
    <location>
        <begin position="1"/>
        <end position="19"/>
    </location>
</feature>
<organism evidence="3 4">
    <name type="scientific">Aquarana catesbeiana</name>
    <name type="common">American bullfrog</name>
    <name type="synonym">Rana catesbeiana</name>
    <dbReference type="NCBI Taxonomy" id="8400"/>
    <lineage>
        <taxon>Eukaryota</taxon>
        <taxon>Metazoa</taxon>
        <taxon>Chordata</taxon>
        <taxon>Craniata</taxon>
        <taxon>Vertebrata</taxon>
        <taxon>Euteleostomi</taxon>
        <taxon>Amphibia</taxon>
        <taxon>Batrachia</taxon>
        <taxon>Anura</taxon>
        <taxon>Neobatrachia</taxon>
        <taxon>Ranoidea</taxon>
        <taxon>Ranidae</taxon>
        <taxon>Aquarana</taxon>
    </lineage>
</organism>
<evidence type="ECO:0000313" key="3">
    <source>
        <dbReference type="EMBL" id="PIO30937.1"/>
    </source>
</evidence>
<dbReference type="Proteomes" id="UP000228934">
    <property type="component" value="Unassembled WGS sequence"/>
</dbReference>
<evidence type="ECO:0000313" key="4">
    <source>
        <dbReference type="Proteomes" id="UP000228934"/>
    </source>
</evidence>
<dbReference type="PANTHER" id="PTHR15162">
    <property type="entry name" value="ASPARTOACYLASE"/>
    <property type="match status" value="1"/>
</dbReference>
<dbReference type="PANTHER" id="PTHR15162:SF5">
    <property type="entry name" value="N-ACYL-AROMATIC-L-AMINO ACID AMIDOHYDROLASE (CARBOXYLATE-FORMING)"/>
    <property type="match status" value="1"/>
</dbReference>
<dbReference type="Pfam" id="PF04952">
    <property type="entry name" value="AstE_AspA_hybrid"/>
    <property type="match status" value="1"/>
</dbReference>
<dbReference type="GO" id="GO:0004046">
    <property type="term" value="F:aminoacylase activity"/>
    <property type="evidence" value="ECO:0007669"/>
    <property type="project" value="TreeGrafter"/>
</dbReference>
<feature type="domain" description="AstE/AspA barrel-sandwich hybrid" evidence="2">
    <location>
        <begin position="40"/>
        <end position="121"/>
    </location>
</feature>
<protein>
    <recommendedName>
        <fullName evidence="2">AstE/AspA barrel-sandwich hybrid domain-containing protein</fullName>
    </recommendedName>
</protein>
<feature type="chain" id="PRO_5013614374" description="AstE/AspA barrel-sandwich hybrid domain-containing protein" evidence="1">
    <location>
        <begin position="20"/>
        <end position="134"/>
    </location>
</feature>
<proteinExistence type="predicted"/>
<reference evidence="4" key="1">
    <citation type="journal article" date="2017" name="Nat. Commun.">
        <title>The North American bullfrog draft genome provides insight into hormonal regulation of long noncoding RNA.</title>
        <authorList>
            <person name="Hammond S.A."/>
            <person name="Warren R.L."/>
            <person name="Vandervalk B.P."/>
            <person name="Kucuk E."/>
            <person name="Khan H."/>
            <person name="Gibb E.A."/>
            <person name="Pandoh P."/>
            <person name="Kirk H."/>
            <person name="Zhao Y."/>
            <person name="Jones M."/>
            <person name="Mungall A.J."/>
            <person name="Coope R."/>
            <person name="Pleasance S."/>
            <person name="Moore R.A."/>
            <person name="Holt R.A."/>
            <person name="Round J.M."/>
            <person name="Ohora S."/>
            <person name="Walle B.V."/>
            <person name="Veldhoen N."/>
            <person name="Helbing C.C."/>
            <person name="Birol I."/>
        </authorList>
    </citation>
    <scope>NUCLEOTIDE SEQUENCE [LARGE SCALE GENOMIC DNA]</scope>
</reference>
<dbReference type="GO" id="GO:0005829">
    <property type="term" value="C:cytosol"/>
    <property type="evidence" value="ECO:0007669"/>
    <property type="project" value="TreeGrafter"/>
</dbReference>
<dbReference type="InterPro" id="IPR050178">
    <property type="entry name" value="AspA/AstE_fam"/>
</dbReference>
<evidence type="ECO:0000256" key="1">
    <source>
        <dbReference type="SAM" id="SignalP"/>
    </source>
</evidence>
<keyword evidence="1" id="KW-0732">Signal</keyword>
<sequence>MTPVRSLFFHLGIVMISLGSKVELTCVEYYLPGMEFPAFETETYQCAGQVDFPRSSDGEISAVVHPSLQDKDFSLLRPGEPLFLSLDGQSIHYSGEKPLYPVFINEAAYYEKKIALILAEKVRVSVPALRRRTH</sequence>
<dbReference type="OrthoDB" id="8300214at2759"/>
<accession>A0A2G9RSS6</accession>
<dbReference type="Gene3D" id="2.20.25.160">
    <property type="match status" value="1"/>
</dbReference>
<name>A0A2G9RSS6_AQUCT</name>
<dbReference type="SUPFAM" id="SSF53187">
    <property type="entry name" value="Zn-dependent exopeptidases"/>
    <property type="match status" value="1"/>
</dbReference>
<keyword evidence="4" id="KW-1185">Reference proteome</keyword>
<dbReference type="InterPro" id="IPR007036">
    <property type="entry name" value="Aste_AspA_hybrid_dom"/>
</dbReference>
<evidence type="ECO:0000259" key="2">
    <source>
        <dbReference type="Pfam" id="PF04952"/>
    </source>
</evidence>